<dbReference type="GO" id="GO:0005886">
    <property type="term" value="C:plasma membrane"/>
    <property type="evidence" value="ECO:0007669"/>
    <property type="project" value="UniProtKB-SubCell"/>
</dbReference>
<feature type="transmembrane region" description="Helical" evidence="7">
    <location>
        <begin position="750"/>
        <end position="771"/>
    </location>
</feature>
<dbReference type="SUPFAM" id="SSF53335">
    <property type="entry name" value="S-adenosyl-L-methionine-dependent methyltransferases"/>
    <property type="match status" value="1"/>
</dbReference>
<evidence type="ECO:0000256" key="6">
    <source>
        <dbReference type="SAM" id="MobiDB-lite"/>
    </source>
</evidence>
<name>A0A261Y3U5_9FUNG</name>
<sequence>MNDGFPSRDRHGSRLVKPLFDAAPRRPLFSFFEESLPARTSLFTTTDENEHGEDSTTGIAQGHKKRKVVLKLGSNKSNWQASEEGVDLSTCDTTPPRQRHPLTPIPTVINLDRPEEKVDVPAEEEVWNIDWAAVEENLDLDAELTLATPAVEEIPETQAREDLLDDSPEQGPSPKPETAITDVGASPVPAGLENVFERAIVKEWSEARLKAWSLRHVNAEAFYYRFVDIDEYQSNGKFSKKDHDAFMARLQEFEKNGWTIGASWGIFSMGVPHRAGYQCSAYYRKLIQGGKLKDDAYAMVDGKLKMVNKKHAGSAATGSLSDAWKTERVQAQEKEIEAWIKEYHPTAAIGSVTSYAIHKPAPSKPKTSAKNMLGAMRKLLASTRSPSSPVPEQTMSEEEAFSVTDFEHHANISMLSGTNKARAIVLAQRRYENNLQKYLNFIERDVQGRRWLIRVRMPRKSFIRRQDSLAANEPPTVQSKSPKHLLRAQADLSTFFRGVKARKIDSPDECISFLKITKELWNGVKIMEPLARPLGIEQPKQKTYLEVDRVNDLDSGTLAALLSSMRATQTDQNKAIDFKGVLIDPPWQFYNANPTVNNQCYYSLEMLAGLCDLLHSVVASGLVFVWTHKLCQDGVVEIMHASGFRYVENLVWFKRSLANFDVSHASPTFRSTKEILLIFKKGDEFDLRHQRSADVIIDFPKPVSDWIDHGKEDDEENGEEGWLSDICGIELVVQNMASTARDHFANERNWLSALRLSIGFLTLGFSILLNFRLETPDRSQPKLSYDPFHGKTSHVVGYMMIGIGLLVFAVSTINYFRTQRQLLRRQVEQGYMSGWIAMVLVAGFGILTMGMALRSD</sequence>
<keyword evidence="3 7" id="KW-0812">Transmembrane</keyword>
<comment type="caution">
    <text evidence="9">The sequence shown here is derived from an EMBL/GenBank/DDBJ whole genome shotgun (WGS) entry which is preliminary data.</text>
</comment>
<proteinExistence type="predicted"/>
<reference evidence="9 10" key="1">
    <citation type="journal article" date="2017" name="Mycologia">
        <title>Bifiguratus adelaidae, gen. et sp. nov., a new member of Mucoromycotina in endophytic and soil-dwelling habitats.</title>
        <authorList>
            <person name="Torres-Cruz T.J."/>
            <person name="Billingsley Tobias T.L."/>
            <person name="Almatruk M."/>
            <person name="Hesse C."/>
            <person name="Kuske C.R."/>
            <person name="Desiro A."/>
            <person name="Benucci G.M."/>
            <person name="Bonito G."/>
            <person name="Stajich J.E."/>
            <person name="Dunlap C."/>
            <person name="Arnold A.E."/>
            <person name="Porras-Alfaro A."/>
        </authorList>
    </citation>
    <scope>NUCLEOTIDE SEQUENCE [LARGE SCALE GENOMIC DNA]</scope>
    <source>
        <strain evidence="9 10">AZ0501</strain>
    </source>
</reference>
<dbReference type="PANTHER" id="PTHR34187:SF2">
    <property type="entry name" value="DUF202 DOMAIN-CONTAINING PROTEIN"/>
    <property type="match status" value="1"/>
</dbReference>
<feature type="transmembrane region" description="Helical" evidence="7">
    <location>
        <begin position="835"/>
        <end position="853"/>
    </location>
</feature>
<dbReference type="PANTHER" id="PTHR34187">
    <property type="entry name" value="FGR18P"/>
    <property type="match status" value="1"/>
</dbReference>
<dbReference type="OrthoDB" id="6781668at2759"/>
<keyword evidence="5 7" id="KW-0472">Membrane</keyword>
<dbReference type="InterPro" id="IPR029063">
    <property type="entry name" value="SAM-dependent_MTases_sf"/>
</dbReference>
<protein>
    <recommendedName>
        <fullName evidence="8">DUF202 domain-containing protein</fullName>
    </recommendedName>
</protein>
<dbReference type="InterPro" id="IPR007757">
    <property type="entry name" value="MT-A70-like"/>
</dbReference>
<keyword evidence="2" id="KW-1003">Cell membrane</keyword>
<keyword evidence="4 7" id="KW-1133">Transmembrane helix</keyword>
<evidence type="ECO:0000313" key="10">
    <source>
        <dbReference type="Proteomes" id="UP000242875"/>
    </source>
</evidence>
<keyword evidence="10" id="KW-1185">Reference proteome</keyword>
<dbReference type="AlphaFoldDB" id="A0A261Y3U5"/>
<organism evidence="9 10">
    <name type="scientific">Bifiguratus adelaidae</name>
    <dbReference type="NCBI Taxonomy" id="1938954"/>
    <lineage>
        <taxon>Eukaryota</taxon>
        <taxon>Fungi</taxon>
        <taxon>Fungi incertae sedis</taxon>
        <taxon>Mucoromycota</taxon>
        <taxon>Mucoromycotina</taxon>
        <taxon>Endogonomycetes</taxon>
        <taxon>Endogonales</taxon>
        <taxon>Endogonales incertae sedis</taxon>
        <taxon>Bifiguratus</taxon>
    </lineage>
</organism>
<feature type="region of interest" description="Disordered" evidence="6">
    <location>
        <begin position="150"/>
        <end position="186"/>
    </location>
</feature>
<evidence type="ECO:0000256" key="3">
    <source>
        <dbReference type="ARBA" id="ARBA00022692"/>
    </source>
</evidence>
<evidence type="ECO:0000256" key="1">
    <source>
        <dbReference type="ARBA" id="ARBA00004651"/>
    </source>
</evidence>
<dbReference type="Pfam" id="PF05063">
    <property type="entry name" value="MT-A70"/>
    <property type="match status" value="1"/>
</dbReference>
<evidence type="ECO:0000256" key="7">
    <source>
        <dbReference type="SAM" id="Phobius"/>
    </source>
</evidence>
<evidence type="ECO:0000256" key="5">
    <source>
        <dbReference type="ARBA" id="ARBA00023136"/>
    </source>
</evidence>
<evidence type="ECO:0000259" key="8">
    <source>
        <dbReference type="Pfam" id="PF02656"/>
    </source>
</evidence>
<gene>
    <name evidence="9" type="ORF">BZG36_01392</name>
</gene>
<evidence type="ECO:0000256" key="2">
    <source>
        <dbReference type="ARBA" id="ARBA00022475"/>
    </source>
</evidence>
<feature type="domain" description="DUF202" evidence="8">
    <location>
        <begin position="741"/>
        <end position="821"/>
    </location>
</feature>
<comment type="subcellular location">
    <subcellularLocation>
        <location evidence="1">Cell membrane</location>
        <topology evidence="1">Multi-pass membrane protein</topology>
    </subcellularLocation>
</comment>
<dbReference type="EMBL" id="MVBO01000022">
    <property type="protein sequence ID" value="OZJ05144.1"/>
    <property type="molecule type" value="Genomic_DNA"/>
</dbReference>
<evidence type="ECO:0000313" key="9">
    <source>
        <dbReference type="EMBL" id="OZJ05144.1"/>
    </source>
</evidence>
<dbReference type="Proteomes" id="UP000242875">
    <property type="component" value="Unassembled WGS sequence"/>
</dbReference>
<feature type="transmembrane region" description="Helical" evidence="7">
    <location>
        <begin position="792"/>
        <end position="815"/>
    </location>
</feature>
<feature type="region of interest" description="Disordered" evidence="6">
    <location>
        <begin position="81"/>
        <end position="105"/>
    </location>
</feature>
<dbReference type="InterPro" id="IPR003807">
    <property type="entry name" value="DUF202"/>
</dbReference>
<dbReference type="InterPro" id="IPR052053">
    <property type="entry name" value="IM_YidH-like"/>
</dbReference>
<evidence type="ECO:0000256" key="4">
    <source>
        <dbReference type="ARBA" id="ARBA00022989"/>
    </source>
</evidence>
<dbReference type="Pfam" id="PF02656">
    <property type="entry name" value="DUF202"/>
    <property type="match status" value="1"/>
</dbReference>
<accession>A0A261Y3U5</accession>